<gene>
    <name evidence="2" type="ORF">EK21DRAFT_92952</name>
</gene>
<proteinExistence type="predicted"/>
<sequence length="107" mass="12188">MSRSTPRSQLPRRSPRTSLHHIGIPDAHDALAIYLRWVRAARYYRAEAEMRDVEIASSTHPVVESHRRQRVEVPVGVEFDGKTLAYDLTCPYPMLPCCGRATSVALW</sequence>
<keyword evidence="3" id="KW-1185">Reference proteome</keyword>
<evidence type="ECO:0000313" key="2">
    <source>
        <dbReference type="EMBL" id="KAF2025766.1"/>
    </source>
</evidence>
<protein>
    <submittedName>
        <fullName evidence="2">Uncharacterized protein</fullName>
    </submittedName>
</protein>
<reference evidence="2" key="1">
    <citation type="journal article" date="2020" name="Stud. Mycol.">
        <title>101 Dothideomycetes genomes: a test case for predicting lifestyles and emergence of pathogens.</title>
        <authorList>
            <person name="Haridas S."/>
            <person name="Albert R."/>
            <person name="Binder M."/>
            <person name="Bloem J."/>
            <person name="Labutti K."/>
            <person name="Salamov A."/>
            <person name="Andreopoulos B."/>
            <person name="Baker S."/>
            <person name="Barry K."/>
            <person name="Bills G."/>
            <person name="Bluhm B."/>
            <person name="Cannon C."/>
            <person name="Castanera R."/>
            <person name="Culley D."/>
            <person name="Daum C."/>
            <person name="Ezra D."/>
            <person name="Gonzalez J."/>
            <person name="Henrissat B."/>
            <person name="Kuo A."/>
            <person name="Liang C."/>
            <person name="Lipzen A."/>
            <person name="Lutzoni F."/>
            <person name="Magnuson J."/>
            <person name="Mondo S."/>
            <person name="Nolan M."/>
            <person name="Ohm R."/>
            <person name="Pangilinan J."/>
            <person name="Park H.-J."/>
            <person name="Ramirez L."/>
            <person name="Alfaro M."/>
            <person name="Sun H."/>
            <person name="Tritt A."/>
            <person name="Yoshinaga Y."/>
            <person name="Zwiers L.-H."/>
            <person name="Turgeon B."/>
            <person name="Goodwin S."/>
            <person name="Spatafora J."/>
            <person name="Crous P."/>
            <person name="Grigoriev I."/>
        </authorList>
    </citation>
    <scope>NUCLEOTIDE SEQUENCE</scope>
    <source>
        <strain evidence="2">CBS 110217</strain>
    </source>
</reference>
<dbReference type="OrthoDB" id="3780845at2759"/>
<dbReference type="Proteomes" id="UP000799777">
    <property type="component" value="Unassembled WGS sequence"/>
</dbReference>
<evidence type="ECO:0000256" key="1">
    <source>
        <dbReference type="SAM" id="MobiDB-lite"/>
    </source>
</evidence>
<dbReference type="EMBL" id="ML978257">
    <property type="protein sequence ID" value="KAF2025766.1"/>
    <property type="molecule type" value="Genomic_DNA"/>
</dbReference>
<feature type="region of interest" description="Disordered" evidence="1">
    <location>
        <begin position="1"/>
        <end position="21"/>
    </location>
</feature>
<dbReference type="AlphaFoldDB" id="A0A9P4H0U2"/>
<comment type="caution">
    <text evidence="2">The sequence shown here is derived from an EMBL/GenBank/DDBJ whole genome shotgun (WGS) entry which is preliminary data.</text>
</comment>
<accession>A0A9P4H0U2</accession>
<name>A0A9P4H0U2_9PLEO</name>
<organism evidence="2 3">
    <name type="scientific">Setomelanomma holmii</name>
    <dbReference type="NCBI Taxonomy" id="210430"/>
    <lineage>
        <taxon>Eukaryota</taxon>
        <taxon>Fungi</taxon>
        <taxon>Dikarya</taxon>
        <taxon>Ascomycota</taxon>
        <taxon>Pezizomycotina</taxon>
        <taxon>Dothideomycetes</taxon>
        <taxon>Pleosporomycetidae</taxon>
        <taxon>Pleosporales</taxon>
        <taxon>Pleosporineae</taxon>
        <taxon>Phaeosphaeriaceae</taxon>
        <taxon>Setomelanomma</taxon>
    </lineage>
</organism>
<evidence type="ECO:0000313" key="3">
    <source>
        <dbReference type="Proteomes" id="UP000799777"/>
    </source>
</evidence>